<feature type="non-terminal residue" evidence="3">
    <location>
        <position position="1"/>
    </location>
</feature>
<evidence type="ECO:0000256" key="2">
    <source>
        <dbReference type="SAM" id="MobiDB-lite"/>
    </source>
</evidence>
<comment type="caution">
    <text evidence="3">The sequence shown here is derived from an EMBL/GenBank/DDBJ whole genome shotgun (WGS) entry which is preliminary data.</text>
</comment>
<accession>A0A3S1ATB9</accession>
<protein>
    <submittedName>
        <fullName evidence="3">Uncharacterized protein</fullName>
    </submittedName>
</protein>
<reference evidence="3 4" key="1">
    <citation type="submission" date="2019-01" db="EMBL/GenBank/DDBJ databases">
        <title>A draft genome assembly of the solar-powered sea slug Elysia chlorotica.</title>
        <authorList>
            <person name="Cai H."/>
            <person name="Li Q."/>
            <person name="Fang X."/>
            <person name="Li J."/>
            <person name="Curtis N.E."/>
            <person name="Altenburger A."/>
            <person name="Shibata T."/>
            <person name="Feng M."/>
            <person name="Maeda T."/>
            <person name="Schwartz J.A."/>
            <person name="Shigenobu S."/>
            <person name="Lundholm N."/>
            <person name="Nishiyama T."/>
            <person name="Yang H."/>
            <person name="Hasebe M."/>
            <person name="Li S."/>
            <person name="Pierce S.K."/>
            <person name="Wang J."/>
        </authorList>
    </citation>
    <scope>NUCLEOTIDE SEQUENCE [LARGE SCALE GENOMIC DNA]</scope>
    <source>
        <strain evidence="3">EC2010</strain>
        <tissue evidence="3">Whole organism of an adult</tissue>
    </source>
</reference>
<dbReference type="EMBL" id="RQTK01001199">
    <property type="protein sequence ID" value="RUS71540.1"/>
    <property type="molecule type" value="Genomic_DNA"/>
</dbReference>
<keyword evidence="4" id="KW-1185">Reference proteome</keyword>
<gene>
    <name evidence="3" type="ORF">EGW08_020696</name>
</gene>
<dbReference type="OrthoDB" id="10071766at2759"/>
<dbReference type="STRING" id="188477.A0A3S1ATB9"/>
<evidence type="ECO:0000313" key="4">
    <source>
        <dbReference type="Proteomes" id="UP000271974"/>
    </source>
</evidence>
<feature type="region of interest" description="Disordered" evidence="2">
    <location>
        <begin position="153"/>
        <end position="181"/>
    </location>
</feature>
<feature type="coiled-coil region" evidence="1">
    <location>
        <begin position="687"/>
        <end position="774"/>
    </location>
</feature>
<feature type="coiled-coil region" evidence="1">
    <location>
        <begin position="415"/>
        <end position="658"/>
    </location>
</feature>
<evidence type="ECO:0000256" key="1">
    <source>
        <dbReference type="SAM" id="Coils"/>
    </source>
</evidence>
<keyword evidence="1" id="KW-0175">Coiled coil</keyword>
<name>A0A3S1ATB9_ELYCH</name>
<dbReference type="Proteomes" id="UP000271974">
    <property type="component" value="Unassembled WGS sequence"/>
</dbReference>
<feature type="non-terminal residue" evidence="3">
    <location>
        <position position="779"/>
    </location>
</feature>
<proteinExistence type="predicted"/>
<dbReference type="AlphaFoldDB" id="A0A3S1ATB9"/>
<organism evidence="3 4">
    <name type="scientific">Elysia chlorotica</name>
    <name type="common">Eastern emerald elysia</name>
    <name type="synonym">Sea slug</name>
    <dbReference type="NCBI Taxonomy" id="188477"/>
    <lineage>
        <taxon>Eukaryota</taxon>
        <taxon>Metazoa</taxon>
        <taxon>Spiralia</taxon>
        <taxon>Lophotrochozoa</taxon>
        <taxon>Mollusca</taxon>
        <taxon>Gastropoda</taxon>
        <taxon>Heterobranchia</taxon>
        <taxon>Euthyneura</taxon>
        <taxon>Panpulmonata</taxon>
        <taxon>Sacoglossa</taxon>
        <taxon>Placobranchoidea</taxon>
        <taxon>Plakobranchidae</taxon>
        <taxon>Elysia</taxon>
    </lineage>
</organism>
<sequence>QKFVQTASSRTPLVDVCNLPGTRFDLRATPKRHVDATPCRWTKLVGPPALSSLPSESRETFPSNFAEPVVCSRLQTLQDVDVGAETVLNKFRRSPGTETANDGHGLNDEQLDEDLDSSLMTDNHVYGDHTYPTSKLEDGACFSPNSDAGKRFEPYGVGLNTSNTTDKDIGSDMPSESLGKSPSNFAKPVLFSRLQNLEDVDVGAEIVLDKFGRSSGIETAYLLGFGDTDDRHDLSDDQLDEDWAASLIAEDPLFYDHTYPTSRSEDTADATHSNCVINVMDRCEGTDGAPFTAISAADKCIGPDDVCLKTGDDKSVGSDVPLRFPTFTDKCVETDASADEITCSQVDVSMSTEHAATSDCSVLAMPERLSQETMTETDAVDTASSMTPFKLGKHGSRITAEEVRRQHPRVVANQIDSVMLSNQRLEKQARSFERERAQLRSALKESKSALQERETTITEMKAFLEDNQKKMSQQEAALLEERMKCWNAEETLQSSLSELEKKCDNLERFRHEAELCFAEQLEQVYAEAEEKSYKKQFESAQQKIRELQAAEKEYAHIVDEVEEAYNLQGTLRKAVVQLKATASGLASDKVQLQNENENLKKLCVSKEVDVDVLRFMNEELSSENENMKELVAQNEQCITEMEGSLKASNTTISRLQEELSQCLANNAALIKGQDEMRRNRAIMIIKLSEQQDSETVALQALEEAEKELSKTEEALAKEKAVLAKGKQMHERMINDFEEEILKYEMEVQHLEDLLDKCELKRNSQEQELFECQEQLYTLQ</sequence>
<evidence type="ECO:0000313" key="3">
    <source>
        <dbReference type="EMBL" id="RUS71540.1"/>
    </source>
</evidence>